<gene>
    <name evidence="2" type="ORF">GCM10009564_08990</name>
</gene>
<evidence type="ECO:0000313" key="3">
    <source>
        <dbReference type="Proteomes" id="UP001501072"/>
    </source>
</evidence>
<protein>
    <submittedName>
        <fullName evidence="2">Uncharacterized protein</fullName>
    </submittedName>
</protein>
<dbReference type="EMBL" id="BAAAHU010000005">
    <property type="protein sequence ID" value="GAA1005116.1"/>
    <property type="molecule type" value="Genomic_DNA"/>
</dbReference>
<accession>A0ABN1SU15</accession>
<reference evidence="2 3" key="1">
    <citation type="journal article" date="2019" name="Int. J. Syst. Evol. Microbiol.">
        <title>The Global Catalogue of Microorganisms (GCM) 10K type strain sequencing project: providing services to taxonomists for standard genome sequencing and annotation.</title>
        <authorList>
            <consortium name="The Broad Institute Genomics Platform"/>
            <consortium name="The Broad Institute Genome Sequencing Center for Infectious Disease"/>
            <person name="Wu L."/>
            <person name="Ma J."/>
        </authorList>
    </citation>
    <scope>NUCLEOTIDE SEQUENCE [LARGE SCALE GENOMIC DNA]</scope>
    <source>
        <strain evidence="2 3">JCM 11269</strain>
    </source>
</reference>
<comment type="caution">
    <text evidence="2">The sequence shown here is derived from an EMBL/GenBank/DDBJ whole genome shotgun (WGS) entry which is preliminary data.</text>
</comment>
<evidence type="ECO:0000256" key="1">
    <source>
        <dbReference type="SAM" id="MobiDB-lite"/>
    </source>
</evidence>
<feature type="region of interest" description="Disordered" evidence="1">
    <location>
        <begin position="83"/>
        <end position="122"/>
    </location>
</feature>
<feature type="compositionally biased region" description="Basic and acidic residues" evidence="1">
    <location>
        <begin position="112"/>
        <end position="122"/>
    </location>
</feature>
<evidence type="ECO:0000313" key="2">
    <source>
        <dbReference type="EMBL" id="GAA1005116.1"/>
    </source>
</evidence>
<proteinExistence type="predicted"/>
<keyword evidence="3" id="KW-1185">Reference proteome</keyword>
<organism evidence="2 3">
    <name type="scientific">Streptomyces thermogriseus</name>
    <dbReference type="NCBI Taxonomy" id="75292"/>
    <lineage>
        <taxon>Bacteria</taxon>
        <taxon>Bacillati</taxon>
        <taxon>Actinomycetota</taxon>
        <taxon>Actinomycetes</taxon>
        <taxon>Kitasatosporales</taxon>
        <taxon>Streptomycetaceae</taxon>
        <taxon>Streptomyces</taxon>
    </lineage>
</organism>
<name>A0ABN1SU15_9ACTN</name>
<sequence length="122" mass="12853">MDGVDLVLRRPFGGPERVDARVVHQEVDPAAPQVHGPPRQLPHRRCLAQIRGDEVGLAAVVADGRDHGLAAGAVAAVDQDMGAPLGQQHRGRGADAAGRPGHQGHAPGQFKSTHEAVLRVKR</sequence>
<dbReference type="Proteomes" id="UP001501072">
    <property type="component" value="Unassembled WGS sequence"/>
</dbReference>